<dbReference type="InterPro" id="IPR011075">
    <property type="entry name" value="TetR_C"/>
</dbReference>
<proteinExistence type="predicted"/>
<dbReference type="EMBL" id="LSTO01000001">
    <property type="protein sequence ID" value="OWW21327.1"/>
    <property type="molecule type" value="Genomic_DNA"/>
</dbReference>
<accession>A0A254TGN3</accession>
<sequence length="199" mass="21825">MARIAGKTTTPNQLLDAGRELFLTHGYNATGIQQITDLAGVPKGSFYNHFASKEVFAATIIDQYAEGLRNNWIDMMSAAPPGPLDAIRYAFAQLIAKHESDTCWKGCLVGNFAAEMSEASDLCRERLATAMKGWRSSLAKLIRAAQEAGEVRQDMDAAALAALIWDMWEGAILRMKVEQSTAPLRESTNLVLNHLLRPA</sequence>
<evidence type="ECO:0000313" key="7">
    <source>
        <dbReference type="Proteomes" id="UP000197535"/>
    </source>
</evidence>
<reference evidence="6 7" key="1">
    <citation type="submission" date="2016-02" db="EMBL/GenBank/DDBJ databases">
        <authorList>
            <person name="Wen L."/>
            <person name="He K."/>
            <person name="Yang H."/>
        </authorList>
    </citation>
    <scope>NUCLEOTIDE SEQUENCE [LARGE SCALE GENOMIC DNA]</scope>
    <source>
        <strain evidence="6 7">TSA40</strain>
    </source>
</reference>
<dbReference type="Proteomes" id="UP000197535">
    <property type="component" value="Unassembled WGS sequence"/>
</dbReference>
<dbReference type="InterPro" id="IPR009057">
    <property type="entry name" value="Homeodomain-like_sf"/>
</dbReference>
<dbReference type="PRINTS" id="PR00455">
    <property type="entry name" value="HTHTETR"/>
</dbReference>
<dbReference type="GO" id="GO:0003677">
    <property type="term" value="F:DNA binding"/>
    <property type="evidence" value="ECO:0007669"/>
    <property type="project" value="UniProtKB-UniRule"/>
</dbReference>
<dbReference type="AlphaFoldDB" id="A0A254TGN3"/>
<feature type="DNA-binding region" description="H-T-H motif" evidence="4">
    <location>
        <begin position="31"/>
        <end position="50"/>
    </location>
</feature>
<organism evidence="6 7">
    <name type="scientific">Noviherbaspirillum denitrificans</name>
    <dbReference type="NCBI Taxonomy" id="1968433"/>
    <lineage>
        <taxon>Bacteria</taxon>
        <taxon>Pseudomonadati</taxon>
        <taxon>Pseudomonadota</taxon>
        <taxon>Betaproteobacteria</taxon>
        <taxon>Burkholderiales</taxon>
        <taxon>Oxalobacteraceae</taxon>
        <taxon>Noviherbaspirillum</taxon>
    </lineage>
</organism>
<comment type="caution">
    <text evidence="6">The sequence shown here is derived from an EMBL/GenBank/DDBJ whole genome shotgun (WGS) entry which is preliminary data.</text>
</comment>
<keyword evidence="3" id="KW-0804">Transcription</keyword>
<evidence type="ECO:0000256" key="3">
    <source>
        <dbReference type="ARBA" id="ARBA00023163"/>
    </source>
</evidence>
<dbReference type="InterPro" id="IPR001647">
    <property type="entry name" value="HTH_TetR"/>
</dbReference>
<dbReference type="Pfam" id="PF16925">
    <property type="entry name" value="TetR_C_13"/>
    <property type="match status" value="1"/>
</dbReference>
<evidence type="ECO:0000256" key="4">
    <source>
        <dbReference type="PROSITE-ProRule" id="PRU00335"/>
    </source>
</evidence>
<dbReference type="Gene3D" id="1.10.357.10">
    <property type="entry name" value="Tetracycline Repressor, domain 2"/>
    <property type="match status" value="1"/>
</dbReference>
<evidence type="ECO:0000313" key="6">
    <source>
        <dbReference type="EMBL" id="OWW21327.1"/>
    </source>
</evidence>
<evidence type="ECO:0000256" key="2">
    <source>
        <dbReference type="ARBA" id="ARBA00023125"/>
    </source>
</evidence>
<evidence type="ECO:0000256" key="1">
    <source>
        <dbReference type="ARBA" id="ARBA00023015"/>
    </source>
</evidence>
<evidence type="ECO:0000259" key="5">
    <source>
        <dbReference type="PROSITE" id="PS50977"/>
    </source>
</evidence>
<name>A0A254TGN3_9BURK</name>
<dbReference type="PANTHER" id="PTHR47506:SF6">
    <property type="entry name" value="HTH-TYPE TRANSCRIPTIONAL REPRESSOR NEMR"/>
    <property type="match status" value="1"/>
</dbReference>
<dbReference type="PANTHER" id="PTHR47506">
    <property type="entry name" value="TRANSCRIPTIONAL REGULATORY PROTEIN"/>
    <property type="match status" value="1"/>
</dbReference>
<dbReference type="Pfam" id="PF00440">
    <property type="entry name" value="TetR_N"/>
    <property type="match status" value="1"/>
</dbReference>
<dbReference type="PROSITE" id="PS50977">
    <property type="entry name" value="HTH_TETR_2"/>
    <property type="match status" value="1"/>
</dbReference>
<dbReference type="OrthoDB" id="9809772at2"/>
<gene>
    <name evidence="6" type="ORF">AYR66_19450</name>
</gene>
<dbReference type="SUPFAM" id="SSF46689">
    <property type="entry name" value="Homeodomain-like"/>
    <property type="match status" value="1"/>
</dbReference>
<keyword evidence="2 4" id="KW-0238">DNA-binding</keyword>
<dbReference type="SUPFAM" id="SSF48498">
    <property type="entry name" value="Tetracyclin repressor-like, C-terminal domain"/>
    <property type="match status" value="1"/>
</dbReference>
<keyword evidence="1" id="KW-0805">Transcription regulation</keyword>
<keyword evidence="7" id="KW-1185">Reference proteome</keyword>
<dbReference type="InterPro" id="IPR036271">
    <property type="entry name" value="Tet_transcr_reg_TetR-rel_C_sf"/>
</dbReference>
<dbReference type="RefSeq" id="WP_088708185.1">
    <property type="nucleotide sequence ID" value="NZ_LSTO01000001.1"/>
</dbReference>
<protein>
    <submittedName>
        <fullName evidence="6">TetR family transcriptional regulator</fullName>
    </submittedName>
</protein>
<feature type="domain" description="HTH tetR-type" evidence="5">
    <location>
        <begin position="8"/>
        <end position="68"/>
    </location>
</feature>